<dbReference type="PANTHER" id="PTHR11439">
    <property type="entry name" value="GAG-POL-RELATED RETROTRANSPOSON"/>
    <property type="match status" value="1"/>
</dbReference>
<dbReference type="AlphaFoldDB" id="A0AAV0TFL9"/>
<accession>A0AAV0TFL9</accession>
<organism evidence="2 4">
    <name type="scientific">Peronospora farinosa</name>
    <dbReference type="NCBI Taxonomy" id="134698"/>
    <lineage>
        <taxon>Eukaryota</taxon>
        <taxon>Sar</taxon>
        <taxon>Stramenopiles</taxon>
        <taxon>Oomycota</taxon>
        <taxon>Peronosporomycetes</taxon>
        <taxon>Peronosporales</taxon>
        <taxon>Peronosporaceae</taxon>
        <taxon>Peronospora</taxon>
    </lineage>
</organism>
<keyword evidence="3" id="KW-1185">Reference proteome</keyword>
<proteinExistence type="predicted"/>
<name>A0AAV0TFL9_9STRA</name>
<evidence type="ECO:0008006" key="5">
    <source>
        <dbReference type="Google" id="ProtNLM"/>
    </source>
</evidence>
<gene>
    <name evidence="1" type="ORF">PFR001_LOCUS3223</name>
    <name evidence="2" type="ORF">PFR002_LOCUS3852</name>
</gene>
<dbReference type="EMBL" id="CANTFK010000631">
    <property type="protein sequence ID" value="CAI5719654.1"/>
    <property type="molecule type" value="Genomic_DNA"/>
</dbReference>
<dbReference type="EMBL" id="CAKLBC010000686">
    <property type="protein sequence ID" value="CAH0487691.1"/>
    <property type="molecule type" value="Genomic_DNA"/>
</dbReference>
<evidence type="ECO:0000313" key="4">
    <source>
        <dbReference type="Proteomes" id="UP001159659"/>
    </source>
</evidence>
<reference evidence="2" key="2">
    <citation type="submission" date="2022-12" db="EMBL/GenBank/DDBJ databases">
        <authorList>
            <person name="Webb A."/>
        </authorList>
    </citation>
    <scope>NUCLEOTIDE SEQUENCE</scope>
    <source>
        <strain evidence="2">Pf2</strain>
    </source>
</reference>
<dbReference type="CDD" id="cd09272">
    <property type="entry name" value="RNase_HI_RT_Ty1"/>
    <property type="match status" value="1"/>
</dbReference>
<evidence type="ECO:0000313" key="1">
    <source>
        <dbReference type="EMBL" id="CAH0487691.1"/>
    </source>
</evidence>
<dbReference type="Proteomes" id="UP001157938">
    <property type="component" value="Unassembled WGS sequence"/>
</dbReference>
<dbReference type="Proteomes" id="UP001159659">
    <property type="component" value="Unassembled WGS sequence"/>
</dbReference>
<evidence type="ECO:0000313" key="2">
    <source>
        <dbReference type="EMBL" id="CAI5719654.1"/>
    </source>
</evidence>
<sequence>MPRNFLECVYYDSESGYKIGQEPTIPELLFKHGLGKENLVRAPMGGDLLDDDKYGGGALLPADGPGSPERPTIKTLQSLLGSLLWIARCMRPYIAFAVHHAYRRAHAPTIGDLKLAICILRYLAGSADLKLAMNCDGGPNIPLRIEIFTDADFAGDKKDRKSVSGGIVRISGTIVGWHCKKQTAVALSTAESEYVAASIGAKEILVLK</sequence>
<dbReference type="PANTHER" id="PTHR11439:SF440">
    <property type="entry name" value="INTEGRASE CATALYTIC DOMAIN-CONTAINING PROTEIN"/>
    <property type="match status" value="1"/>
</dbReference>
<reference evidence="1 3" key="1">
    <citation type="submission" date="2021-11" db="EMBL/GenBank/DDBJ databases">
        <authorList>
            <person name="Islam A."/>
            <person name="Islam S."/>
            <person name="Flora M.S."/>
            <person name="Rahman M."/>
            <person name="Ziaur R.M."/>
            <person name="Epstein J.H."/>
            <person name="Hassan M."/>
            <person name="Klassen M."/>
            <person name="Woodard K."/>
            <person name="Webb A."/>
            <person name="Webby R.J."/>
            <person name="El Zowalaty M.E."/>
        </authorList>
    </citation>
    <scope>NUCLEOTIDE SEQUENCE [LARGE SCALE GENOMIC DNA]</scope>
    <source>
        <strain evidence="1">Pf1</strain>
    </source>
</reference>
<comment type="caution">
    <text evidence="2">The sequence shown here is derived from an EMBL/GenBank/DDBJ whole genome shotgun (WGS) entry which is preliminary data.</text>
</comment>
<protein>
    <recommendedName>
        <fullName evidence="5">Reverse transcriptase Ty1/copia-type domain-containing protein</fullName>
    </recommendedName>
</protein>
<evidence type="ECO:0000313" key="3">
    <source>
        <dbReference type="Proteomes" id="UP001157938"/>
    </source>
</evidence>